<dbReference type="Proteomes" id="UP000807306">
    <property type="component" value="Unassembled WGS sequence"/>
</dbReference>
<proteinExistence type="predicted"/>
<dbReference type="CDD" id="cd06121">
    <property type="entry name" value="cupin_YML079wp"/>
    <property type="match status" value="1"/>
</dbReference>
<dbReference type="InterPro" id="IPR039935">
    <property type="entry name" value="YML079W-like"/>
</dbReference>
<accession>A0A9P6ENH0</accession>
<dbReference type="SUPFAM" id="SSF51182">
    <property type="entry name" value="RmlC-like cupins"/>
    <property type="match status" value="1"/>
</dbReference>
<evidence type="ECO:0000259" key="1">
    <source>
        <dbReference type="Pfam" id="PF06172"/>
    </source>
</evidence>
<dbReference type="PANTHER" id="PTHR33387">
    <property type="entry name" value="RMLC-LIKE JELLY ROLL FOLD PROTEIN"/>
    <property type="match status" value="1"/>
</dbReference>
<reference evidence="2" key="1">
    <citation type="submission" date="2020-11" db="EMBL/GenBank/DDBJ databases">
        <authorList>
            <consortium name="DOE Joint Genome Institute"/>
            <person name="Ahrendt S."/>
            <person name="Riley R."/>
            <person name="Andreopoulos W."/>
            <person name="Labutti K."/>
            <person name="Pangilinan J."/>
            <person name="Ruiz-Duenas F.J."/>
            <person name="Barrasa J.M."/>
            <person name="Sanchez-Garcia M."/>
            <person name="Camarero S."/>
            <person name="Miyauchi S."/>
            <person name="Serrano A."/>
            <person name="Linde D."/>
            <person name="Babiker R."/>
            <person name="Drula E."/>
            <person name="Ayuso-Fernandez I."/>
            <person name="Pacheco R."/>
            <person name="Padilla G."/>
            <person name="Ferreira P."/>
            <person name="Barriuso J."/>
            <person name="Kellner H."/>
            <person name="Castanera R."/>
            <person name="Alfaro M."/>
            <person name="Ramirez L."/>
            <person name="Pisabarro A.G."/>
            <person name="Kuo A."/>
            <person name="Tritt A."/>
            <person name="Lipzen A."/>
            <person name="He G."/>
            <person name="Yan M."/>
            <person name="Ng V."/>
            <person name="Cullen D."/>
            <person name="Martin F."/>
            <person name="Rosso M.-N."/>
            <person name="Henrissat B."/>
            <person name="Hibbett D."/>
            <person name="Martinez A.T."/>
            <person name="Grigoriev I.V."/>
        </authorList>
    </citation>
    <scope>NUCLEOTIDE SEQUENCE</scope>
    <source>
        <strain evidence="2">CBS 506.95</strain>
    </source>
</reference>
<evidence type="ECO:0000313" key="3">
    <source>
        <dbReference type="Proteomes" id="UP000807306"/>
    </source>
</evidence>
<dbReference type="PANTHER" id="PTHR33387:SF3">
    <property type="entry name" value="DUF985 DOMAIN-CONTAINING PROTEIN"/>
    <property type="match status" value="1"/>
</dbReference>
<sequence length="191" mass="21262">MPSTTTSELIQALGLQEHPEGGYYVVTDAREESIPSPFSESKSRQLATSIFYLLTQDRPYGVFHMNKSVTYHVLHHGRVEYTLICPGAPGSAPSIEKVIMGVNAAAGERRMLMVETNVWKRSSLLESEISLAVTAEEKDSLNCLITEVVVPGFDWEDHRYMTQKDLLDLFSGQEKEAVDFAPFLYGSGIVD</sequence>
<dbReference type="InterPro" id="IPR009327">
    <property type="entry name" value="Cupin_DUF985"/>
</dbReference>
<dbReference type="OrthoDB" id="6614653at2759"/>
<keyword evidence="3" id="KW-1185">Reference proteome</keyword>
<gene>
    <name evidence="2" type="ORF">CPB83DRAFT_785004</name>
</gene>
<organism evidence="2 3">
    <name type="scientific">Crepidotus variabilis</name>
    <dbReference type="NCBI Taxonomy" id="179855"/>
    <lineage>
        <taxon>Eukaryota</taxon>
        <taxon>Fungi</taxon>
        <taxon>Dikarya</taxon>
        <taxon>Basidiomycota</taxon>
        <taxon>Agaricomycotina</taxon>
        <taxon>Agaricomycetes</taxon>
        <taxon>Agaricomycetidae</taxon>
        <taxon>Agaricales</taxon>
        <taxon>Agaricineae</taxon>
        <taxon>Crepidotaceae</taxon>
        <taxon>Crepidotus</taxon>
    </lineage>
</organism>
<dbReference type="InterPro" id="IPR014710">
    <property type="entry name" value="RmlC-like_jellyroll"/>
</dbReference>
<dbReference type="AlphaFoldDB" id="A0A9P6ENH0"/>
<dbReference type="InterPro" id="IPR011051">
    <property type="entry name" value="RmlC_Cupin_sf"/>
</dbReference>
<evidence type="ECO:0000313" key="2">
    <source>
        <dbReference type="EMBL" id="KAF9532207.1"/>
    </source>
</evidence>
<dbReference type="Gene3D" id="2.60.120.10">
    <property type="entry name" value="Jelly Rolls"/>
    <property type="match status" value="1"/>
</dbReference>
<protein>
    <submittedName>
        <fullName evidence="2">RmlC-like cupin domain-containing protein</fullName>
    </submittedName>
</protein>
<dbReference type="Pfam" id="PF06172">
    <property type="entry name" value="Cupin_5"/>
    <property type="match status" value="1"/>
</dbReference>
<feature type="domain" description="DUF985" evidence="1">
    <location>
        <begin position="8"/>
        <end position="160"/>
    </location>
</feature>
<dbReference type="EMBL" id="MU157832">
    <property type="protein sequence ID" value="KAF9532207.1"/>
    <property type="molecule type" value="Genomic_DNA"/>
</dbReference>
<name>A0A9P6ENH0_9AGAR</name>
<comment type="caution">
    <text evidence="2">The sequence shown here is derived from an EMBL/GenBank/DDBJ whole genome shotgun (WGS) entry which is preliminary data.</text>
</comment>